<feature type="transmembrane region" description="Helical" evidence="2">
    <location>
        <begin position="480"/>
        <end position="501"/>
    </location>
</feature>
<evidence type="ECO:0000256" key="2">
    <source>
        <dbReference type="SAM" id="Phobius"/>
    </source>
</evidence>
<dbReference type="InterPro" id="IPR011621">
    <property type="entry name" value="Metal-dep_PHydrolase_7TM_intra"/>
</dbReference>
<name>A0A538TIG3_UNCEI</name>
<dbReference type="InterPro" id="IPR052722">
    <property type="entry name" value="PgpH_phosphodiesterase"/>
</dbReference>
<reference evidence="4 5" key="1">
    <citation type="journal article" date="2019" name="Nat. Microbiol.">
        <title>Mediterranean grassland soil C-N compound turnover is dependent on rainfall and depth, and is mediated by genomically divergent microorganisms.</title>
        <authorList>
            <person name="Diamond S."/>
            <person name="Andeer P.F."/>
            <person name="Li Z."/>
            <person name="Crits-Christoph A."/>
            <person name="Burstein D."/>
            <person name="Anantharaman K."/>
            <person name="Lane K.R."/>
            <person name="Thomas B.C."/>
            <person name="Pan C."/>
            <person name="Northen T.R."/>
            <person name="Banfield J.F."/>
        </authorList>
    </citation>
    <scope>NUCLEOTIDE SEQUENCE [LARGE SCALE GENOMIC DNA]</scope>
    <source>
        <strain evidence="4">WS_9</strain>
    </source>
</reference>
<evidence type="ECO:0000256" key="1">
    <source>
        <dbReference type="SAM" id="MobiDB-lite"/>
    </source>
</evidence>
<dbReference type="InterPro" id="IPR011624">
    <property type="entry name" value="Metal-dep_PHydrolase_7TM_extra"/>
</dbReference>
<dbReference type="SUPFAM" id="SSF109604">
    <property type="entry name" value="HD-domain/PDEase-like"/>
    <property type="match status" value="1"/>
</dbReference>
<dbReference type="PANTHER" id="PTHR36442">
    <property type="entry name" value="CYCLIC-DI-AMP PHOSPHODIESTERASE PGPH"/>
    <property type="match status" value="1"/>
</dbReference>
<sequence length="765" mass="83826">MGSRTTTAPGEEMAAEPLKVLESRRRDKSGGSARLRRLFGWRTRRAALLVAFLLFACLLFPREPSFEVTTLREGFPSRRDIIAPFQFYVLKDKDRLRGEQATAARRVAPVYSVDPAIAPRVHALLDSLAGAEGAGLGAGSRLGARLRSLGISTETIRILAGPEGRRLIVLARRIAEQAYTAGLLPEIESARLETDAVGPSVERDGIRVRVPWGALHDRASLREMAWEEGQRAFPVRPEATQALQELISAVVSPSLRFEASTTEGLRAAARDEVDPYDGLVRRDEKIIGSHEIATAEHIRRLESLRAWNARTRISTAWRQDMLPLLGRLTLITFLILGFVGYLKINHATVYREPNLLLLLAFLTASVMGVGWVVVNQFRGYEMLIPVTVLSLTCALLFGQALAFAATLVASLLTCVVFGLGLPFMTGSALAGIAAIATATGVRRRRDFYRPMILIGLAYALAIVAMGLVDGALGSILLRRALWGVAAGFASVLTVTLLLPILETVFSVTTDITLLELADLNRPILKRLMLEAPGTYHHSLVVGSLAEAGASAIGGNPLLGRIGAYYHDIGKIEKAEYYVENQSSARSRHEKLSPTMSSLIIEAHVREGAEIARKERLPLSIVDAILEHHGTTLMSFFYHKAREADPTTEERDFRYPGPKPRSKETAVLMLADAVEAAARSLSEPTPSRIRGVVTRILDARVKDGQLDESPLTFEDLAKVRESFIPILTALFHARVDYPGAPAAERPGRADQRRVHGEKSRLKIDHS</sequence>
<dbReference type="Proteomes" id="UP000317691">
    <property type="component" value="Unassembled WGS sequence"/>
</dbReference>
<feature type="region of interest" description="Disordered" evidence="1">
    <location>
        <begin position="1"/>
        <end position="25"/>
    </location>
</feature>
<keyword evidence="2" id="KW-0812">Transmembrane</keyword>
<feature type="domain" description="HD/PDEase" evidence="3">
    <location>
        <begin position="530"/>
        <end position="685"/>
    </location>
</feature>
<feature type="transmembrane region" description="Helical" evidence="2">
    <location>
        <begin position="386"/>
        <end position="412"/>
    </location>
</feature>
<keyword evidence="2" id="KW-1133">Transmembrane helix</keyword>
<evidence type="ECO:0000259" key="3">
    <source>
        <dbReference type="SMART" id="SM00471"/>
    </source>
</evidence>
<evidence type="ECO:0000313" key="5">
    <source>
        <dbReference type="Proteomes" id="UP000317691"/>
    </source>
</evidence>
<dbReference type="AlphaFoldDB" id="A0A538TIG3"/>
<feature type="transmembrane region" description="Helical" evidence="2">
    <location>
        <begin position="447"/>
        <end position="468"/>
    </location>
</feature>
<protein>
    <submittedName>
        <fullName evidence="4">HDIG domain-containing protein</fullName>
    </submittedName>
</protein>
<dbReference type="CDD" id="cd00077">
    <property type="entry name" value="HDc"/>
    <property type="match status" value="1"/>
</dbReference>
<organism evidence="4 5">
    <name type="scientific">Eiseniibacteriota bacterium</name>
    <dbReference type="NCBI Taxonomy" id="2212470"/>
    <lineage>
        <taxon>Bacteria</taxon>
        <taxon>Candidatus Eiseniibacteriota</taxon>
    </lineage>
</organism>
<keyword evidence="2" id="KW-0472">Membrane</keyword>
<dbReference type="SMART" id="SM00471">
    <property type="entry name" value="HDc"/>
    <property type="match status" value="1"/>
</dbReference>
<comment type="caution">
    <text evidence="4">The sequence shown here is derived from an EMBL/GenBank/DDBJ whole genome shotgun (WGS) entry which is preliminary data.</text>
</comment>
<evidence type="ECO:0000313" key="4">
    <source>
        <dbReference type="EMBL" id="TMQ63404.1"/>
    </source>
</evidence>
<dbReference type="InterPro" id="IPR006674">
    <property type="entry name" value="HD_domain"/>
</dbReference>
<dbReference type="InterPro" id="IPR003607">
    <property type="entry name" value="HD/PDEase_dom"/>
</dbReference>
<accession>A0A538TIG3</accession>
<dbReference type="InterPro" id="IPR006675">
    <property type="entry name" value="HDIG_dom"/>
</dbReference>
<proteinExistence type="predicted"/>
<feature type="transmembrane region" description="Helical" evidence="2">
    <location>
        <begin position="321"/>
        <end position="342"/>
    </location>
</feature>
<dbReference type="PANTHER" id="PTHR36442:SF1">
    <property type="entry name" value="CYCLIC-DI-AMP PHOSPHODIESTERASE PGPH"/>
    <property type="match status" value="1"/>
</dbReference>
<feature type="transmembrane region" description="Helical" evidence="2">
    <location>
        <begin position="354"/>
        <end position="374"/>
    </location>
</feature>
<gene>
    <name evidence="4" type="ORF">E6K79_10010</name>
</gene>
<dbReference type="NCBIfam" id="TIGR00277">
    <property type="entry name" value="HDIG"/>
    <property type="match status" value="1"/>
</dbReference>
<feature type="transmembrane region" description="Helical" evidence="2">
    <location>
        <begin position="419"/>
        <end position="441"/>
    </location>
</feature>
<dbReference type="Pfam" id="PF07698">
    <property type="entry name" value="7TM-7TMR_HD"/>
    <property type="match status" value="1"/>
</dbReference>
<dbReference type="Gene3D" id="1.10.3210.10">
    <property type="entry name" value="Hypothetical protein af1432"/>
    <property type="match status" value="1"/>
</dbReference>
<dbReference type="Pfam" id="PF01966">
    <property type="entry name" value="HD"/>
    <property type="match status" value="1"/>
</dbReference>
<feature type="region of interest" description="Disordered" evidence="1">
    <location>
        <begin position="739"/>
        <end position="765"/>
    </location>
</feature>
<dbReference type="EMBL" id="VBOZ01000031">
    <property type="protein sequence ID" value="TMQ63404.1"/>
    <property type="molecule type" value="Genomic_DNA"/>
</dbReference>
<feature type="compositionally biased region" description="Basic and acidic residues" evidence="1">
    <location>
        <begin position="744"/>
        <end position="765"/>
    </location>
</feature>
<dbReference type="Pfam" id="PF07697">
    <property type="entry name" value="7TMR-HDED"/>
    <property type="match status" value="1"/>
</dbReference>